<dbReference type="PANTHER" id="PTHR10458">
    <property type="entry name" value="PEPTIDE DEFORMYLASE"/>
    <property type="match status" value="1"/>
</dbReference>
<dbReference type="GO" id="GO:0046872">
    <property type="term" value="F:metal ion binding"/>
    <property type="evidence" value="ECO:0007669"/>
    <property type="project" value="UniProtKB-KW"/>
</dbReference>
<evidence type="ECO:0000313" key="7">
    <source>
        <dbReference type="EMBL" id="RII41739.1"/>
    </source>
</evidence>
<dbReference type="InterPro" id="IPR036821">
    <property type="entry name" value="Peptide_deformylase_sf"/>
</dbReference>
<comment type="caution">
    <text evidence="7">The sequence shown here is derived from an EMBL/GenBank/DDBJ whole genome shotgun (WGS) entry which is preliminary data.</text>
</comment>
<comment type="function">
    <text evidence="6">Removes the formyl group from the N-terminal Met of newly synthesized proteins. Requires at least a dipeptide for an efficient rate of reaction. N-terminal L-methionine is a prerequisite for activity but the enzyme has broad specificity at other positions.</text>
</comment>
<feature type="binding site" evidence="6">
    <location>
        <position position="134"/>
    </location>
    <ligand>
        <name>Fe cation</name>
        <dbReference type="ChEBI" id="CHEBI:24875"/>
    </ligand>
</feature>
<keyword evidence="5 6" id="KW-0408">Iron</keyword>
<dbReference type="CDD" id="cd00487">
    <property type="entry name" value="Pep_deformylase"/>
    <property type="match status" value="1"/>
</dbReference>
<dbReference type="SUPFAM" id="SSF56420">
    <property type="entry name" value="Peptide deformylase"/>
    <property type="match status" value="1"/>
</dbReference>
<evidence type="ECO:0000256" key="1">
    <source>
        <dbReference type="ARBA" id="ARBA00010759"/>
    </source>
</evidence>
<comment type="catalytic activity">
    <reaction evidence="6">
        <text>N-terminal N-formyl-L-methionyl-[peptide] + H2O = N-terminal L-methionyl-[peptide] + formate</text>
        <dbReference type="Rhea" id="RHEA:24420"/>
        <dbReference type="Rhea" id="RHEA-COMP:10639"/>
        <dbReference type="Rhea" id="RHEA-COMP:10640"/>
        <dbReference type="ChEBI" id="CHEBI:15377"/>
        <dbReference type="ChEBI" id="CHEBI:15740"/>
        <dbReference type="ChEBI" id="CHEBI:49298"/>
        <dbReference type="ChEBI" id="CHEBI:64731"/>
        <dbReference type="EC" id="3.5.1.88"/>
    </reaction>
</comment>
<keyword evidence="2 6" id="KW-0479">Metal-binding</keyword>
<dbReference type="AlphaFoldDB" id="A0A399JBX3"/>
<dbReference type="Proteomes" id="UP000265419">
    <property type="component" value="Unassembled WGS sequence"/>
</dbReference>
<evidence type="ECO:0000256" key="2">
    <source>
        <dbReference type="ARBA" id="ARBA00022723"/>
    </source>
</evidence>
<feature type="binding site" evidence="6">
    <location>
        <position position="92"/>
    </location>
    <ligand>
        <name>Fe cation</name>
        <dbReference type="ChEBI" id="CHEBI:24875"/>
    </ligand>
</feature>
<dbReference type="HAMAP" id="MF_00163">
    <property type="entry name" value="Pep_deformylase"/>
    <property type="match status" value="1"/>
</dbReference>
<dbReference type="InterPro" id="IPR023635">
    <property type="entry name" value="Peptide_deformylase"/>
</dbReference>
<dbReference type="GO" id="GO:0042586">
    <property type="term" value="F:peptide deformylase activity"/>
    <property type="evidence" value="ECO:0007669"/>
    <property type="project" value="UniProtKB-UniRule"/>
</dbReference>
<dbReference type="Pfam" id="PF01327">
    <property type="entry name" value="Pep_deformylase"/>
    <property type="match status" value="1"/>
</dbReference>
<accession>A0A399JBX3</accession>
<feature type="binding site" evidence="6">
    <location>
        <position position="138"/>
    </location>
    <ligand>
        <name>Fe cation</name>
        <dbReference type="ChEBI" id="CHEBI:24875"/>
    </ligand>
</feature>
<dbReference type="Gene3D" id="3.90.45.10">
    <property type="entry name" value="Peptide deformylase"/>
    <property type="match status" value="1"/>
</dbReference>
<keyword evidence="3 6" id="KW-0378">Hydrolase</keyword>
<keyword evidence="8" id="KW-1185">Reference proteome</keyword>
<evidence type="ECO:0000256" key="6">
    <source>
        <dbReference type="HAMAP-Rule" id="MF_00163"/>
    </source>
</evidence>
<comment type="cofactor">
    <cofactor evidence="6">
        <name>Fe(2+)</name>
        <dbReference type="ChEBI" id="CHEBI:29033"/>
    </cofactor>
    <text evidence="6">Binds 1 Fe(2+) ion.</text>
</comment>
<dbReference type="PANTHER" id="PTHR10458:SF2">
    <property type="entry name" value="PEPTIDE DEFORMYLASE, MITOCHONDRIAL"/>
    <property type="match status" value="1"/>
</dbReference>
<comment type="similarity">
    <text evidence="1 6">Belongs to the polypeptide deformylase family.</text>
</comment>
<dbReference type="GO" id="GO:0006412">
    <property type="term" value="P:translation"/>
    <property type="evidence" value="ECO:0007669"/>
    <property type="project" value="UniProtKB-UniRule"/>
</dbReference>
<evidence type="ECO:0000313" key="8">
    <source>
        <dbReference type="Proteomes" id="UP000265419"/>
    </source>
</evidence>
<dbReference type="PRINTS" id="PR01576">
    <property type="entry name" value="PDEFORMYLASE"/>
</dbReference>
<evidence type="ECO:0000256" key="4">
    <source>
        <dbReference type="ARBA" id="ARBA00022917"/>
    </source>
</evidence>
<gene>
    <name evidence="6 7" type="primary">def</name>
    <name evidence="7" type="ORF">DWB68_11020</name>
</gene>
<dbReference type="EMBL" id="QQXK01000022">
    <property type="protein sequence ID" value="RII41739.1"/>
    <property type="molecule type" value="Genomic_DNA"/>
</dbReference>
<organism evidence="7 8">
    <name type="scientific">Galactobacter valiniphilus</name>
    <dbReference type="NCBI Taxonomy" id="2676122"/>
    <lineage>
        <taxon>Bacteria</taxon>
        <taxon>Bacillati</taxon>
        <taxon>Actinomycetota</taxon>
        <taxon>Actinomycetes</taxon>
        <taxon>Micrococcales</taxon>
        <taxon>Micrococcaceae</taxon>
        <taxon>Galactobacter</taxon>
    </lineage>
</organism>
<protein>
    <recommendedName>
        <fullName evidence="6">Peptide deformylase</fullName>
        <shortName evidence="6">PDF</shortName>
        <ecNumber evidence="6">3.5.1.88</ecNumber>
    </recommendedName>
    <alternativeName>
        <fullName evidence="6">Polypeptide deformylase</fullName>
    </alternativeName>
</protein>
<reference evidence="7 8" key="1">
    <citation type="submission" date="2018-07" db="EMBL/GenBank/DDBJ databases">
        <title>Arthrobacter sp. nov., isolated from raw cow's milk with high bacterial count.</title>
        <authorList>
            <person name="Hahne J."/>
            <person name="Isele D."/>
            <person name="Lipski A."/>
        </authorList>
    </citation>
    <scope>NUCLEOTIDE SEQUENCE [LARGE SCALE GENOMIC DNA]</scope>
    <source>
        <strain evidence="7 8">JZ R-35</strain>
    </source>
</reference>
<keyword evidence="4 6" id="KW-0648">Protein biosynthesis</keyword>
<proteinExistence type="inferred from homology"/>
<dbReference type="EC" id="3.5.1.88" evidence="6"/>
<dbReference type="NCBIfam" id="NF001159">
    <property type="entry name" value="PRK00150.1-3"/>
    <property type="match status" value="1"/>
</dbReference>
<sequence>MTILAVRLVGDPVLRTPADAVARFDDTLAKLAADMHETMEEVAGVGLAGPQVGVSLRIFTYHVGEERGTVCNPVVEVLGGADARIDHGSEGCLSVPGLGFPLDRPARVRVTGQDITGAPLELEGEGLLARCFQHETDHLGGTLYVDKLSGEERKRAWRAIREEGFEANAQSVLQERASAVGSAFGGASFGGSAFGAAAQGGLK</sequence>
<feature type="active site" evidence="6">
    <location>
        <position position="135"/>
    </location>
</feature>
<evidence type="ECO:0000256" key="5">
    <source>
        <dbReference type="ARBA" id="ARBA00023004"/>
    </source>
</evidence>
<dbReference type="RefSeq" id="WP_119425226.1">
    <property type="nucleotide sequence ID" value="NZ_QQXK01000022.1"/>
</dbReference>
<name>A0A399JBX3_9MICC</name>
<dbReference type="NCBIfam" id="TIGR00079">
    <property type="entry name" value="pept_deformyl"/>
    <property type="match status" value="1"/>
</dbReference>
<evidence type="ECO:0000256" key="3">
    <source>
        <dbReference type="ARBA" id="ARBA00022801"/>
    </source>
</evidence>